<dbReference type="Proteomes" id="UP000030101">
    <property type="component" value="Unassembled WGS sequence"/>
</dbReference>
<keyword evidence="2" id="KW-1185">Reference proteome</keyword>
<gene>
    <name evidence="1" type="ORF">HQ43_05030</name>
</gene>
<sequence length="226" mass="25637">MKHFQEYIVFLLGILALIFCGGGLSAQTVAEVFIDAPESAFPVLSLNNKKDLIDRYEARKEKEEVDLEVENEFNGKSRLLYLSDVRMVVVLDKHSKIELCMLPVKGQKDPLIAVIRTSLISPEHSVLSFYDVSWKKKDKTLHEPSYSFETFIKNSSSKATTQGKLVMSQLASITNLLTFIEDERGKVGLSVHLTGIDDSSLESEESVRSLLKSEKITFWWNNKKFL</sequence>
<evidence type="ECO:0000313" key="2">
    <source>
        <dbReference type="Proteomes" id="UP000030101"/>
    </source>
</evidence>
<reference evidence="1 2" key="1">
    <citation type="submission" date="2014-08" db="EMBL/GenBank/DDBJ databases">
        <title>Porphyromonas canoris strain:OH2762 Genome sequencing.</title>
        <authorList>
            <person name="Wallis C."/>
            <person name="Deusch O."/>
            <person name="O'Flynn C."/>
            <person name="Davis I."/>
            <person name="Jospin G."/>
            <person name="Darling A.E."/>
            <person name="Coil D.A."/>
            <person name="Alexiev A."/>
            <person name="Horsfall A."/>
            <person name="Kirkwood N."/>
            <person name="Harris S."/>
            <person name="Eisen J.A."/>
        </authorList>
    </citation>
    <scope>NUCLEOTIDE SEQUENCE [LARGE SCALE GENOMIC DNA]</scope>
    <source>
        <strain evidence="2">COT-108 OH2762</strain>
    </source>
</reference>
<evidence type="ECO:0008006" key="3">
    <source>
        <dbReference type="Google" id="ProtNLM"/>
    </source>
</evidence>
<accession>A0ABR4XL55</accession>
<dbReference type="EMBL" id="JQZV01000009">
    <property type="protein sequence ID" value="KGN92602.1"/>
    <property type="molecule type" value="Genomic_DNA"/>
</dbReference>
<name>A0ABR4XL55_9PORP</name>
<comment type="caution">
    <text evidence="1">The sequence shown here is derived from an EMBL/GenBank/DDBJ whole genome shotgun (WGS) entry which is preliminary data.</text>
</comment>
<dbReference type="SUPFAM" id="SSF160925">
    <property type="entry name" value="PG1388-like"/>
    <property type="match status" value="1"/>
</dbReference>
<dbReference type="InterPro" id="IPR021670">
    <property type="entry name" value="DUF3256"/>
</dbReference>
<dbReference type="RefSeq" id="WP_036790447.1">
    <property type="nucleotide sequence ID" value="NZ_JQZV01000009.1"/>
</dbReference>
<evidence type="ECO:0000313" key="1">
    <source>
        <dbReference type="EMBL" id="KGN92602.1"/>
    </source>
</evidence>
<organism evidence="1 2">
    <name type="scientific">Porphyromonas canoris</name>
    <dbReference type="NCBI Taxonomy" id="36875"/>
    <lineage>
        <taxon>Bacteria</taxon>
        <taxon>Pseudomonadati</taxon>
        <taxon>Bacteroidota</taxon>
        <taxon>Bacteroidia</taxon>
        <taxon>Bacteroidales</taxon>
        <taxon>Porphyromonadaceae</taxon>
        <taxon>Porphyromonas</taxon>
    </lineage>
</organism>
<dbReference type="Pfam" id="PF11644">
    <property type="entry name" value="DUF3256"/>
    <property type="match status" value="1"/>
</dbReference>
<protein>
    <recommendedName>
        <fullName evidence="3">DUF3256 family protein</fullName>
    </recommendedName>
</protein>
<proteinExistence type="predicted"/>